<feature type="chain" id="PRO_5026969345" evidence="2">
    <location>
        <begin position="22"/>
        <end position="1284"/>
    </location>
</feature>
<proteinExistence type="predicted"/>
<keyword evidence="1 2" id="KW-0732">Signal</keyword>
<dbReference type="Proteomes" id="UP000441333">
    <property type="component" value="Unassembled WGS sequence"/>
</dbReference>
<feature type="domain" description="Secretion system C-terminal sorting" evidence="3">
    <location>
        <begin position="1210"/>
        <end position="1279"/>
    </location>
</feature>
<gene>
    <name evidence="4" type="ORF">F6U93_12820</name>
</gene>
<name>A0A6N6MCB1_9FLAO</name>
<dbReference type="NCBIfam" id="TIGR04183">
    <property type="entry name" value="Por_Secre_tail"/>
    <property type="match status" value="1"/>
</dbReference>
<protein>
    <submittedName>
        <fullName evidence="4">T9SS type A sorting domain-containing protein</fullName>
    </submittedName>
</protein>
<dbReference type="RefSeq" id="WP_150940437.1">
    <property type="nucleotide sequence ID" value="NZ_WAAT01000050.1"/>
</dbReference>
<accession>A0A6N6MCB1</accession>
<evidence type="ECO:0000256" key="1">
    <source>
        <dbReference type="ARBA" id="ARBA00022729"/>
    </source>
</evidence>
<evidence type="ECO:0000256" key="2">
    <source>
        <dbReference type="SAM" id="SignalP"/>
    </source>
</evidence>
<evidence type="ECO:0000313" key="4">
    <source>
        <dbReference type="EMBL" id="KAB1067290.1"/>
    </source>
</evidence>
<evidence type="ECO:0000313" key="5">
    <source>
        <dbReference type="Proteomes" id="UP000441333"/>
    </source>
</evidence>
<reference evidence="4 5" key="1">
    <citation type="submission" date="2019-09" db="EMBL/GenBank/DDBJ databases">
        <authorList>
            <person name="Cao W.R."/>
        </authorList>
    </citation>
    <scope>NUCLEOTIDE SEQUENCE [LARGE SCALE GENOMIC DNA]</scope>
    <source>
        <strain evidence="4 5">B1N29</strain>
    </source>
</reference>
<comment type="caution">
    <text evidence="4">The sequence shown here is derived from an EMBL/GenBank/DDBJ whole genome shotgun (WGS) entry which is preliminary data.</text>
</comment>
<dbReference type="EMBL" id="WAAT01000050">
    <property type="protein sequence ID" value="KAB1067290.1"/>
    <property type="molecule type" value="Genomic_DNA"/>
</dbReference>
<sequence length="1284" mass="135125">MKKITLFSALLLTYFIGSSQASLKVTEIWPGNEPGNNLTSDWFEITNEGTSAWVSGVDADLYYDDDSQDPTKAVIIEGITEIQPGAHVIVIIGETADIDEFNHVWAQDYNMTGIEIGYTDGPGLGGGGDGVTLFLGDPTVISKIIDFQAYPDADANGGQPYDVALAAFSTAANANNAATTAKTVNDEGQSAIGSPGNQGPLAADFDLIVTEIWPGNDPGDNLTADWFEIKNNGLTAWTASTDGNLYYDDDSQDPANAAIIEGITSIQPGERVIVILGDATEANDFKNLWTLDYDMTDIQVGYNDGSGLGKGGDGVTLFLGDPLATANIIDYATYPDTNGFGGQSFDVEFGAYSTVGNASQAGATNTTINDEGQAAIASPGNQGPLAFTSPTLTITVDTANLSNFLDLPEQNIGSASGVVHDPTDPASIYGIPFIVSDVETPVADLQVSVSSSDESVVPNANLVLTGADANRLLKITPVALGFTTISVTVQDTDLNTATYTINYAASGASVSPTTSHFYTGASDGSTAITVEDDYIWIGDDEDQTIRLYNGNQSGLPVKAIDFNADLGSTEEADLEGSFRLNNTIYWTGSTSEADRSVIFTTEVSGSGANSTLTYGDKYNSLHDDLVAWDTNNDHGLGAHYFGLANVIEIEALALAPSSTTTAYLGLRSSTSENKAIVIPVTNFTSLPGMAAGSATFGTPIFLDLNGRSLRSMECNDGGCVLIGGPFNIQNDFKLYTWTGLATDAPEMRSADLTALNSNGSFEGIADLPNSTFLGTDGDTDTIKLLVDLGATVIYNDGNENKDQRVQWKKFRTDVVTLGPIAQPVIQTPVINEFVANHADSNTNEFIEIFGAPFTDYSAFTVVVVQADEGHTGEITSSHNLGTTDENGFWSTGFLNDVIGNGSISLLLVENYTGTIGNDVDTADDGSIDTVYWSTIVDGIGIIDGGLNDFAYVVSLVPNFDGGSTTYGGASRIPNGLDTDTPNDWVRNDFDGEGFSGMTGTPVDGEALNTPLANNKLVGPVLSITEIWAGNDQGSNLTADWFEITNNGPLAWTPASGGLYFDDDSQDPASAVLISGITSIQPGESVIAIDDANADEFIAVWGAYYNLTDVQIGTYAGAGLSGGGDMVTLWIGEPTTVGNIVDVQAFPDTAAAPGHSYDVEKGAFSVIDETMYKPVATDVNDANEAAVGSPGNQGPLLSNQENIAEVNTVKVFPVPFNDALHLQLNLQAPVTSNVQIIDLLGTSVYNQTMELSSGKTTLDFVSNLPSGIYVLRIAALNKAIKIVKK</sequence>
<evidence type="ECO:0000259" key="3">
    <source>
        <dbReference type="Pfam" id="PF18962"/>
    </source>
</evidence>
<dbReference type="InterPro" id="IPR026444">
    <property type="entry name" value="Secre_tail"/>
</dbReference>
<keyword evidence="5" id="KW-1185">Reference proteome</keyword>
<feature type="signal peptide" evidence="2">
    <location>
        <begin position="1"/>
        <end position="21"/>
    </location>
</feature>
<dbReference type="Pfam" id="PF18962">
    <property type="entry name" value="Por_Secre_tail"/>
    <property type="match status" value="1"/>
</dbReference>
<organism evidence="4 5">
    <name type="scientific">Pseudotamlana haliotis</name>
    <dbReference type="NCBI Taxonomy" id="2614804"/>
    <lineage>
        <taxon>Bacteria</taxon>
        <taxon>Pseudomonadati</taxon>
        <taxon>Bacteroidota</taxon>
        <taxon>Flavobacteriia</taxon>
        <taxon>Flavobacteriales</taxon>
        <taxon>Flavobacteriaceae</taxon>
        <taxon>Pseudotamlana</taxon>
    </lineage>
</organism>